<comment type="caution">
    <text evidence="7">The sequence shown here is derived from an EMBL/GenBank/DDBJ whole genome shotgun (WGS) entry which is preliminary data.</text>
</comment>
<gene>
    <name evidence="7" type="ORF">CCR94_05285</name>
</gene>
<dbReference type="InterPro" id="IPR036249">
    <property type="entry name" value="Thioredoxin-like_sf"/>
</dbReference>
<name>A0A2S6NDC8_9HYPH</name>
<dbReference type="Proteomes" id="UP000239089">
    <property type="component" value="Unassembled WGS sequence"/>
</dbReference>
<dbReference type="GO" id="GO:0017004">
    <property type="term" value="P:cytochrome complex assembly"/>
    <property type="evidence" value="ECO:0007669"/>
    <property type="project" value="UniProtKB-KW"/>
</dbReference>
<protein>
    <recommendedName>
        <fullName evidence="6">Thioredoxin domain-containing protein</fullName>
    </recommendedName>
</protein>
<dbReference type="PANTHER" id="PTHR42852:SF6">
    <property type="entry name" value="THIOL:DISULFIDE INTERCHANGE PROTEIN DSBE"/>
    <property type="match status" value="1"/>
</dbReference>
<sequence length="195" mass="20524">MRRGRAMTGQTDTTPSRRSILAGAAVLGAAGGVGALAWRRYDLGGKLFNPLAADRFDLPPVPGLTDTLGAQIPGFSAADIAGKAVFLNAFASWCPQCREEHQALVEFARSGATIYGIASVDDPDNTLKYLRAFGNPYVRVGVDHKGWLYRALGARGIPASFVLAPAPKIAFSHFGPIALAELKASIPKALQGAAF</sequence>
<evidence type="ECO:0000256" key="2">
    <source>
        <dbReference type="ARBA" id="ARBA00022748"/>
    </source>
</evidence>
<dbReference type="GO" id="GO:0016491">
    <property type="term" value="F:oxidoreductase activity"/>
    <property type="evidence" value="ECO:0007669"/>
    <property type="project" value="InterPro"/>
</dbReference>
<dbReference type="Gene3D" id="3.40.30.10">
    <property type="entry name" value="Glutaredoxin"/>
    <property type="match status" value="1"/>
</dbReference>
<keyword evidence="8" id="KW-1185">Reference proteome</keyword>
<dbReference type="PROSITE" id="PS51352">
    <property type="entry name" value="THIOREDOXIN_2"/>
    <property type="match status" value="1"/>
</dbReference>
<dbReference type="InterPro" id="IPR013766">
    <property type="entry name" value="Thioredoxin_domain"/>
</dbReference>
<dbReference type="InterPro" id="IPR006311">
    <property type="entry name" value="TAT_signal"/>
</dbReference>
<keyword evidence="2" id="KW-0201">Cytochrome c-type biogenesis</keyword>
<dbReference type="OrthoDB" id="9799347at2"/>
<dbReference type="EMBL" id="NHSJ01000038">
    <property type="protein sequence ID" value="PPQ32622.1"/>
    <property type="molecule type" value="Genomic_DNA"/>
</dbReference>
<organism evidence="7 8">
    <name type="scientific">Rhodoblastus sphagnicola</name>
    <dbReference type="NCBI Taxonomy" id="333368"/>
    <lineage>
        <taxon>Bacteria</taxon>
        <taxon>Pseudomonadati</taxon>
        <taxon>Pseudomonadota</taxon>
        <taxon>Alphaproteobacteria</taxon>
        <taxon>Hyphomicrobiales</taxon>
        <taxon>Rhodoblastaceae</taxon>
        <taxon>Rhodoblastus</taxon>
    </lineage>
</organism>
<dbReference type="PANTHER" id="PTHR42852">
    <property type="entry name" value="THIOL:DISULFIDE INTERCHANGE PROTEIN DSBE"/>
    <property type="match status" value="1"/>
</dbReference>
<proteinExistence type="predicted"/>
<dbReference type="SUPFAM" id="SSF52833">
    <property type="entry name" value="Thioredoxin-like"/>
    <property type="match status" value="1"/>
</dbReference>
<evidence type="ECO:0000313" key="8">
    <source>
        <dbReference type="Proteomes" id="UP000239089"/>
    </source>
</evidence>
<dbReference type="InterPro" id="IPR050553">
    <property type="entry name" value="Thioredoxin_ResA/DsbE_sf"/>
</dbReference>
<feature type="domain" description="Thioredoxin" evidence="6">
    <location>
        <begin position="47"/>
        <end position="191"/>
    </location>
</feature>
<keyword evidence="5" id="KW-1133">Transmembrane helix</keyword>
<dbReference type="GO" id="GO:0030313">
    <property type="term" value="C:cell envelope"/>
    <property type="evidence" value="ECO:0007669"/>
    <property type="project" value="UniProtKB-SubCell"/>
</dbReference>
<evidence type="ECO:0000256" key="1">
    <source>
        <dbReference type="ARBA" id="ARBA00004196"/>
    </source>
</evidence>
<evidence type="ECO:0000313" key="7">
    <source>
        <dbReference type="EMBL" id="PPQ32622.1"/>
    </source>
</evidence>
<evidence type="ECO:0000256" key="5">
    <source>
        <dbReference type="SAM" id="Phobius"/>
    </source>
</evidence>
<accession>A0A2S6NDC8</accession>
<dbReference type="InterPro" id="IPR013740">
    <property type="entry name" value="Redoxin"/>
</dbReference>
<reference evidence="7 8" key="1">
    <citation type="journal article" date="2018" name="Arch. Microbiol.">
        <title>New insights into the metabolic potential of the phototrophic purple bacterium Rhodopila globiformis DSM 161(T) from its draft genome sequence and evidence for a vanadium-dependent nitrogenase.</title>
        <authorList>
            <person name="Imhoff J.F."/>
            <person name="Rahn T."/>
            <person name="Kunzel S."/>
            <person name="Neulinger S.C."/>
        </authorList>
    </citation>
    <scope>NUCLEOTIDE SEQUENCE [LARGE SCALE GENOMIC DNA]</scope>
    <source>
        <strain evidence="7 8">DSM 16996</strain>
    </source>
</reference>
<comment type="subcellular location">
    <subcellularLocation>
        <location evidence="1">Cell envelope</location>
    </subcellularLocation>
</comment>
<evidence type="ECO:0000259" key="6">
    <source>
        <dbReference type="PROSITE" id="PS51352"/>
    </source>
</evidence>
<keyword evidence="5" id="KW-0472">Membrane</keyword>
<evidence type="ECO:0000256" key="3">
    <source>
        <dbReference type="ARBA" id="ARBA00023157"/>
    </source>
</evidence>
<dbReference type="AlphaFoldDB" id="A0A2S6NDC8"/>
<keyword evidence="5" id="KW-0812">Transmembrane</keyword>
<keyword evidence="3" id="KW-1015">Disulfide bond</keyword>
<keyword evidence="4" id="KW-0676">Redox-active center</keyword>
<feature type="transmembrane region" description="Helical" evidence="5">
    <location>
        <begin position="20"/>
        <end position="38"/>
    </location>
</feature>
<dbReference type="Pfam" id="PF08534">
    <property type="entry name" value="Redoxin"/>
    <property type="match status" value="1"/>
</dbReference>
<dbReference type="PROSITE" id="PS51318">
    <property type="entry name" value="TAT"/>
    <property type="match status" value="1"/>
</dbReference>
<evidence type="ECO:0000256" key="4">
    <source>
        <dbReference type="ARBA" id="ARBA00023284"/>
    </source>
</evidence>